<protein>
    <submittedName>
        <fullName evidence="1">Uncharacterized protein</fullName>
    </submittedName>
</protein>
<name>X1CUL4_9ZZZZ</name>
<accession>X1CUL4</accession>
<dbReference type="EMBL" id="BART01019822">
    <property type="protein sequence ID" value="GAG96662.1"/>
    <property type="molecule type" value="Genomic_DNA"/>
</dbReference>
<gene>
    <name evidence="1" type="ORF">S01H4_36986</name>
</gene>
<evidence type="ECO:0000313" key="1">
    <source>
        <dbReference type="EMBL" id="GAG96662.1"/>
    </source>
</evidence>
<reference evidence="1" key="1">
    <citation type="journal article" date="2014" name="Front. Microbiol.">
        <title>High frequency of phylogenetically diverse reductive dehalogenase-homologous genes in deep subseafloor sedimentary metagenomes.</title>
        <authorList>
            <person name="Kawai M."/>
            <person name="Futagami T."/>
            <person name="Toyoda A."/>
            <person name="Takaki Y."/>
            <person name="Nishi S."/>
            <person name="Hori S."/>
            <person name="Arai W."/>
            <person name="Tsubouchi T."/>
            <person name="Morono Y."/>
            <person name="Uchiyama I."/>
            <person name="Ito T."/>
            <person name="Fujiyama A."/>
            <person name="Inagaki F."/>
            <person name="Takami H."/>
        </authorList>
    </citation>
    <scope>NUCLEOTIDE SEQUENCE</scope>
    <source>
        <strain evidence="1">Expedition CK06-06</strain>
    </source>
</reference>
<dbReference type="InterPro" id="IPR011050">
    <property type="entry name" value="Pectin_lyase_fold/virulence"/>
</dbReference>
<organism evidence="1">
    <name type="scientific">marine sediment metagenome</name>
    <dbReference type="NCBI Taxonomy" id="412755"/>
    <lineage>
        <taxon>unclassified sequences</taxon>
        <taxon>metagenomes</taxon>
        <taxon>ecological metagenomes</taxon>
    </lineage>
</organism>
<dbReference type="SUPFAM" id="SSF51126">
    <property type="entry name" value="Pectin lyase-like"/>
    <property type="match status" value="1"/>
</dbReference>
<comment type="caution">
    <text evidence="1">The sequence shown here is derived from an EMBL/GenBank/DDBJ whole genome shotgun (WGS) entry which is preliminary data.</text>
</comment>
<proteinExistence type="predicted"/>
<dbReference type="AlphaFoldDB" id="X1CUL4"/>
<sequence length="294" mass="32015">SAIGLINAKGVTFGPIVIKDYDGTDAIYQIGCRDIRYTSEVQIVNNQPSTDDLSGFHLANDTNTYAHTLRIDSTRHVYFLKITPSAVNSTEYSTTVNLPSGGIEATYDSDGDATVAEICAGMVSDINGTAVLTDSVEAEDSTTFYVIKYALSDQVFASQFTTTVDVNQDTVSLVASSSTGIFLDATVDTWIDRAYLSEHDFALFINAGSGQHIGYLESDNSLQGLRMLTLTNVSIEDTYLHDNRLGMATSSPNGPFRYERFTYSDNVTDNNGEIYNFPDVYGPLPSANVSIRID</sequence>
<feature type="non-terminal residue" evidence="1">
    <location>
        <position position="1"/>
    </location>
</feature>
<feature type="non-terminal residue" evidence="1">
    <location>
        <position position="294"/>
    </location>
</feature>